<keyword evidence="1" id="KW-0472">Membrane</keyword>
<organism evidence="3 4">
    <name type="scientific">Pseudorhodobacter turbinis</name>
    <dbReference type="NCBI Taxonomy" id="2500533"/>
    <lineage>
        <taxon>Bacteria</taxon>
        <taxon>Pseudomonadati</taxon>
        <taxon>Pseudomonadota</taxon>
        <taxon>Alphaproteobacteria</taxon>
        <taxon>Rhodobacterales</taxon>
        <taxon>Paracoccaceae</taxon>
        <taxon>Pseudorhodobacter</taxon>
    </lineage>
</organism>
<dbReference type="OrthoDB" id="10003165at2"/>
<dbReference type="Proteomes" id="UP000298631">
    <property type="component" value="Plasmid unnamed2"/>
</dbReference>
<gene>
    <name evidence="3" type="ORF">EOK75_20140</name>
</gene>
<dbReference type="RefSeq" id="WP_137195948.1">
    <property type="nucleotide sequence ID" value="NZ_CP039966.1"/>
</dbReference>
<dbReference type="KEGG" id="pseb:EOK75_20140"/>
<geneLocation type="plasmid" evidence="3 4">
    <name>unnamed2</name>
</geneLocation>
<protein>
    <recommendedName>
        <fullName evidence="5">VPLPA-CTERM sorting domain-containing protein</fullName>
    </recommendedName>
</protein>
<evidence type="ECO:0000313" key="3">
    <source>
        <dbReference type="EMBL" id="QCO58141.1"/>
    </source>
</evidence>
<evidence type="ECO:0000256" key="1">
    <source>
        <dbReference type="SAM" id="Phobius"/>
    </source>
</evidence>
<keyword evidence="1" id="KW-1133">Transmembrane helix</keyword>
<sequence>MKLSTSLKSFAGAIALTAVASIASAATTTYADFTAVGNVTYTDNSLLFGFPTGIAGGEVGGTVSANLYGDTATARDYTLEYSFDAMSGSSTDNLSGAFSLPFAFSIDSVIASLPTMPSTGGGILPLPALGAILNYSGLAVTSSTVDSTFTFQFVGDAWEDLLVSLGSPAFPDDFTGTYVANLKLVAEDVAPVPLPAAAPLLFFGVGGLVAFGRKRRKTA</sequence>
<keyword evidence="2" id="KW-0732">Signal</keyword>
<keyword evidence="3" id="KW-0614">Plasmid</keyword>
<feature type="transmembrane region" description="Helical" evidence="1">
    <location>
        <begin position="192"/>
        <end position="211"/>
    </location>
</feature>
<keyword evidence="1" id="KW-0812">Transmembrane</keyword>
<evidence type="ECO:0000256" key="2">
    <source>
        <dbReference type="SAM" id="SignalP"/>
    </source>
</evidence>
<keyword evidence="4" id="KW-1185">Reference proteome</keyword>
<dbReference type="AlphaFoldDB" id="A0A4P8ELH4"/>
<feature type="signal peptide" evidence="2">
    <location>
        <begin position="1"/>
        <end position="25"/>
    </location>
</feature>
<dbReference type="EMBL" id="CP039966">
    <property type="protein sequence ID" value="QCO58141.1"/>
    <property type="molecule type" value="Genomic_DNA"/>
</dbReference>
<name>A0A4P8ELH4_9RHOB</name>
<accession>A0A4P8ELH4</accession>
<evidence type="ECO:0008006" key="5">
    <source>
        <dbReference type="Google" id="ProtNLM"/>
    </source>
</evidence>
<proteinExistence type="predicted"/>
<evidence type="ECO:0000313" key="4">
    <source>
        <dbReference type="Proteomes" id="UP000298631"/>
    </source>
</evidence>
<feature type="chain" id="PRO_5020917110" description="VPLPA-CTERM sorting domain-containing protein" evidence="2">
    <location>
        <begin position="26"/>
        <end position="219"/>
    </location>
</feature>
<reference evidence="3 4" key="1">
    <citation type="submission" date="2019-05" db="EMBL/GenBank/DDBJ databases">
        <title>Pseudorhodobacter turbinis sp. nov., isolated from the gut of the Korean turban shell.</title>
        <authorList>
            <person name="Jeong Y.-S."/>
            <person name="Kang W.-R."/>
            <person name="Bae J.-W."/>
        </authorList>
    </citation>
    <scope>NUCLEOTIDE SEQUENCE [LARGE SCALE GENOMIC DNA]</scope>
    <source>
        <strain evidence="3 4">S12M18</strain>
        <plasmid evidence="3 4">unnamed2</plasmid>
    </source>
</reference>